<evidence type="ECO:0000259" key="4">
    <source>
        <dbReference type="Pfam" id="PF14680"/>
    </source>
</evidence>
<evidence type="ECO:0000259" key="3">
    <source>
        <dbReference type="Pfam" id="PF14678"/>
    </source>
</evidence>
<dbReference type="PANTHER" id="PTHR21818">
    <property type="entry name" value="BC025462 PROTEIN"/>
    <property type="match status" value="1"/>
</dbReference>
<dbReference type="Pfam" id="PF14678">
    <property type="entry name" value="FANCI_S4"/>
    <property type="match status" value="1"/>
</dbReference>
<evidence type="ECO:0000259" key="1">
    <source>
        <dbReference type="Pfam" id="PF14675"/>
    </source>
</evidence>
<feature type="domain" description="FANCI helical" evidence="4">
    <location>
        <begin position="434"/>
        <end position="630"/>
    </location>
</feature>
<dbReference type="EMBL" id="HACA01011650">
    <property type="protein sequence ID" value="CDW29011.1"/>
    <property type="molecule type" value="Transcribed_RNA"/>
</dbReference>
<proteinExistence type="predicted"/>
<dbReference type="OrthoDB" id="195089at2759"/>
<dbReference type="Pfam" id="PF14680">
    <property type="entry name" value="FANCI_HD2"/>
    <property type="match status" value="1"/>
</dbReference>
<organism evidence="5">
    <name type="scientific">Lepeophtheirus salmonis</name>
    <name type="common">Salmon louse</name>
    <name type="synonym">Caligus salmonis</name>
    <dbReference type="NCBI Taxonomy" id="72036"/>
    <lineage>
        <taxon>Eukaryota</taxon>
        <taxon>Metazoa</taxon>
        <taxon>Ecdysozoa</taxon>
        <taxon>Arthropoda</taxon>
        <taxon>Crustacea</taxon>
        <taxon>Multicrustacea</taxon>
        <taxon>Hexanauplia</taxon>
        <taxon>Copepoda</taxon>
        <taxon>Siphonostomatoida</taxon>
        <taxon>Caligidae</taxon>
        <taxon>Lepeophtheirus</taxon>
    </lineage>
</organism>
<name>A0A0K2TUD2_LEPSM</name>
<protein>
    <submittedName>
        <fullName evidence="5">Fanconi anemia, complementation group I [Pelodiscus sinensis]</fullName>
    </submittedName>
</protein>
<evidence type="ECO:0000313" key="5">
    <source>
        <dbReference type="EMBL" id="CDW29011.1"/>
    </source>
</evidence>
<feature type="domain" description="FANCI solenoid 4" evidence="3">
    <location>
        <begin position="873"/>
        <end position="1112"/>
    </location>
</feature>
<reference evidence="5" key="1">
    <citation type="submission" date="2014-05" db="EMBL/GenBank/DDBJ databases">
        <authorList>
            <person name="Chronopoulou M."/>
        </authorList>
    </citation>
    <scope>NUCLEOTIDE SEQUENCE</scope>
    <source>
        <tissue evidence="5">Whole organism</tissue>
    </source>
</reference>
<feature type="domain" description="FANCI solenoid 1" evidence="1">
    <location>
        <begin position="45"/>
        <end position="149"/>
    </location>
</feature>
<dbReference type="PANTHER" id="PTHR21818:SF0">
    <property type="entry name" value="FANCONI ANEMIA GROUP I PROTEIN"/>
    <property type="match status" value="1"/>
</dbReference>
<dbReference type="InterPro" id="IPR029314">
    <property type="entry name" value="FANCI_S4"/>
</dbReference>
<feature type="domain" description="FANCI solenoid 2" evidence="2">
    <location>
        <begin position="268"/>
        <end position="413"/>
    </location>
</feature>
<evidence type="ECO:0000259" key="2">
    <source>
        <dbReference type="Pfam" id="PF14676"/>
    </source>
</evidence>
<sequence>MELDELSVEQLTSFSEVVVDKITDPEQDLKEGCVNIVAKLLFLIGERIENLTHKTKFISSLASHSWKPSNAIIFTSIFRSTSLKTSELHLILDKITSLISSLSPEQIPPLVHQILHLTQSSGELNGSLIKALQKFYHKSLKDATSDLQYTSIYHSRDTVILHILQSIKIGHSISQHLLKLLRILDYRCLHDPFVLFTCLSITSVKHIRKQVIEGLKTLVVKHIEFQVKAFNTGWLIELSEKYPESFEKIILNLISTSIRFGGWSFIQNGCIELTFNFLDVSNSKNEVHLPRVWNTATEILRKILNDSPDSAEIVIKELSSRVITSQTFPQYTVALRKCIRKNLNVFLQNTSILTSLLDQVPLMSVYSAKNIISAFQPLLKRSRLLRDQLIMIFRKALFSSNVDSRQIAILGVLELIKCFKLNISSEASLSVLSQSSGSLMTQSVVDIHAGVQLSNESICIELLSVLKRGFSQQATIRATIYKELCQVMLLNPEICSSCLDILYQQSVVNNIRSSVDIGKLIENDRIYEPVGWFIHCTQFALSRSQEIYSSTEEYVASLDKLKKTLQNLCSFYSKIEETDLQIESGQSVLHAEIMQNIYESLIEFCVTSGDLSDFKRSMIYSLFKKYKSIDVPAEEPPSKTKKTGKEGPKPNRCHTLALSSRAIVALLEISLSSDSSQDLNDGHFILWILNLARTKILELEQYLKTAGAQENDATYNELLVFGSSLIVHSMKSASLKNGYVHLLCECLYQIFQLVNKHYFDSLENFVVKIENVETSEFFNCLRLLCKKFIEQTNNFLEKLDEDDTVPSIVVNHLKIIWFLADISPGDNRIELKFINDWLKHMVKGSVCPIFLQKVAFDLLIALELKIKSAPGILVELAREIHLKVGDTKGKSVDVSGKYAAVTKDSGEEVCVILVNNLGYALDTAELLLHNLQQISNWNTHEKRDMEAALNFEASLCQFLAHLSNASSELSQTAFPNCSAVHDPIFKLFTRLYFILGKMAKYFCTGFIGKTNSSIQSSRFDKLVMIISDRLTKNIYTLINFAEDLSQEEVQNASTRSKSRATKDSKIIPQLIFSIAEFEKNLMKLNSFSKTDLIQLCKISTARDFRFNVEALEKSE</sequence>
<gene>
    <name evidence="5" type="primary">FANCI</name>
</gene>
<dbReference type="InterPro" id="IPR029308">
    <property type="entry name" value="FANCI_S1"/>
</dbReference>
<dbReference type="AlphaFoldDB" id="A0A0K2TUD2"/>
<dbReference type="GO" id="GO:0006281">
    <property type="term" value="P:DNA repair"/>
    <property type="evidence" value="ECO:0007669"/>
    <property type="project" value="InterPro"/>
</dbReference>
<dbReference type="InterPro" id="IPR029312">
    <property type="entry name" value="FANCI_HD2"/>
</dbReference>
<accession>A0A0K2TUD2</accession>
<dbReference type="GO" id="GO:0070182">
    <property type="term" value="F:DNA polymerase binding"/>
    <property type="evidence" value="ECO:0007669"/>
    <property type="project" value="TreeGrafter"/>
</dbReference>
<dbReference type="Pfam" id="PF14676">
    <property type="entry name" value="FANCI_S2"/>
    <property type="match status" value="1"/>
</dbReference>
<dbReference type="InterPro" id="IPR029315">
    <property type="entry name" value="FANCI_S2"/>
</dbReference>
<dbReference type="Pfam" id="PF14675">
    <property type="entry name" value="FANCI_S1"/>
    <property type="match status" value="1"/>
</dbReference>
<dbReference type="InterPro" id="IPR026171">
    <property type="entry name" value="FANCI"/>
</dbReference>